<evidence type="ECO:0000256" key="1">
    <source>
        <dbReference type="ARBA" id="ARBA00004141"/>
    </source>
</evidence>
<comment type="subcellular location">
    <subcellularLocation>
        <location evidence="1">Membrane</location>
        <topology evidence="1">Multi-pass membrane protein</topology>
    </subcellularLocation>
</comment>
<dbReference type="InterPro" id="IPR003689">
    <property type="entry name" value="ZIP"/>
</dbReference>
<dbReference type="OrthoDB" id="448280at2759"/>
<evidence type="ECO:0000256" key="4">
    <source>
        <dbReference type="ARBA" id="ARBA00023136"/>
    </source>
</evidence>
<feature type="region of interest" description="Disordered" evidence="5">
    <location>
        <begin position="123"/>
        <end position="148"/>
    </location>
</feature>
<keyword evidence="4 6" id="KW-0472">Membrane</keyword>
<dbReference type="EMBL" id="JAEHOE010000031">
    <property type="protein sequence ID" value="KAG2494357.1"/>
    <property type="molecule type" value="Genomic_DNA"/>
</dbReference>
<dbReference type="Pfam" id="PF02535">
    <property type="entry name" value="Zip"/>
    <property type="match status" value="2"/>
</dbReference>
<evidence type="ECO:0000256" key="6">
    <source>
        <dbReference type="SAM" id="Phobius"/>
    </source>
</evidence>
<dbReference type="AlphaFoldDB" id="A0A835Y0F7"/>
<evidence type="ECO:0000313" key="8">
    <source>
        <dbReference type="Proteomes" id="UP000612055"/>
    </source>
</evidence>
<reference evidence="7" key="1">
    <citation type="journal article" date="2020" name="bioRxiv">
        <title>Comparative genomics of Chlamydomonas.</title>
        <authorList>
            <person name="Craig R.J."/>
            <person name="Hasan A.R."/>
            <person name="Ness R.W."/>
            <person name="Keightley P.D."/>
        </authorList>
    </citation>
    <scope>NUCLEOTIDE SEQUENCE</scope>
    <source>
        <strain evidence="7">CCAP 11/70</strain>
    </source>
</reference>
<evidence type="ECO:0000256" key="5">
    <source>
        <dbReference type="SAM" id="MobiDB-lite"/>
    </source>
</evidence>
<keyword evidence="8" id="KW-1185">Reference proteome</keyword>
<feature type="compositionally biased region" description="Basic and acidic residues" evidence="5">
    <location>
        <begin position="302"/>
        <end position="323"/>
    </location>
</feature>
<protein>
    <submittedName>
        <fullName evidence="7">Uncharacterized protein</fullName>
    </submittedName>
</protein>
<dbReference type="Proteomes" id="UP000612055">
    <property type="component" value="Unassembled WGS sequence"/>
</dbReference>
<sequence length="593" mass="58662">MLLDTTPEAAAMGRSAQGDTFVWRVAAIFIILFAGLLGGLPPLFIKAFRRPEGLASQLARSLSAGVIMALALVHIIPDAVEELGQLPGTDFPVGGVCVLGGALLMVLLEHLAHVLHAPWEGVPTPSPSAPTSPGGSVAGAAGRRGGAEGDVEAGAGAGACGAKLGCSCGKGCGGSWAWAWWPSAAVPLGSTLAAPGLAAAERRQGGAHVGAEEDELSRPLLLDAPEADGHVEALEGGAEHAAPVQAVLAAAGGQAAAHAPHAPQGQRGAAGVDAVVVLHAHPHEGCPSDPAADHHHEHHQHQHDQHGEQGGHEGHSHSSDHGHTPQPATQHCHEHAHEHTADGALGHEHTGHPEGQSHAPHAPHAPCAPARSASAPAAGAGAARAAARAPAPAPSGGHRHVCVSHGNAPSLVLAAPDAAGSGPGGGGLRLRLVAIMLELGCVAHSLVIGLSIGVITGDPAAARALTIAIAAHQWLEGLGLGAVILQGGSSPARGAAMVVVYSLTAPLGIAVGMAAAASYDPASPLAVAVQGGLNGVAGGMLLYVALVQLIAEDLGRLPSPGEGGRGRGAWVRAANFGALLLGAAAMCVLALWA</sequence>
<keyword evidence="3 6" id="KW-1133">Transmembrane helix</keyword>
<gene>
    <name evidence="7" type="ORF">HYH03_007414</name>
</gene>
<evidence type="ECO:0000313" key="7">
    <source>
        <dbReference type="EMBL" id="KAG2494357.1"/>
    </source>
</evidence>
<feature type="compositionally biased region" description="Basic and acidic residues" evidence="5">
    <location>
        <begin position="331"/>
        <end position="352"/>
    </location>
</feature>
<accession>A0A835Y0F7</accession>
<dbReference type="PANTHER" id="PTHR11040:SF44">
    <property type="entry name" value="PROTEIN ZNTC-RELATED"/>
    <property type="match status" value="1"/>
</dbReference>
<dbReference type="PANTHER" id="PTHR11040">
    <property type="entry name" value="ZINC/IRON TRANSPORTER"/>
    <property type="match status" value="1"/>
</dbReference>
<feature type="compositionally biased region" description="Basic and acidic residues" evidence="5">
    <location>
        <begin position="282"/>
        <end position="295"/>
    </location>
</feature>
<feature type="compositionally biased region" description="Low complexity" evidence="5">
    <location>
        <begin position="131"/>
        <end position="141"/>
    </location>
</feature>
<feature type="transmembrane region" description="Helical" evidence="6">
    <location>
        <begin position="432"/>
        <end position="455"/>
    </location>
</feature>
<feature type="region of interest" description="Disordered" evidence="5">
    <location>
        <begin position="282"/>
        <end position="402"/>
    </location>
</feature>
<organism evidence="7 8">
    <name type="scientific">Edaphochlamys debaryana</name>
    <dbReference type="NCBI Taxonomy" id="47281"/>
    <lineage>
        <taxon>Eukaryota</taxon>
        <taxon>Viridiplantae</taxon>
        <taxon>Chlorophyta</taxon>
        <taxon>core chlorophytes</taxon>
        <taxon>Chlorophyceae</taxon>
        <taxon>CS clade</taxon>
        <taxon>Chlamydomonadales</taxon>
        <taxon>Chlamydomonadales incertae sedis</taxon>
        <taxon>Edaphochlamys</taxon>
    </lineage>
</organism>
<feature type="compositionally biased region" description="Low complexity" evidence="5">
    <location>
        <begin position="357"/>
        <end position="396"/>
    </location>
</feature>
<evidence type="ECO:0000256" key="2">
    <source>
        <dbReference type="ARBA" id="ARBA00022692"/>
    </source>
</evidence>
<comment type="caution">
    <text evidence="7">The sequence shown here is derived from an EMBL/GenBank/DDBJ whole genome shotgun (WGS) entry which is preliminary data.</text>
</comment>
<feature type="transmembrane region" description="Helical" evidence="6">
    <location>
        <begin position="570"/>
        <end position="592"/>
    </location>
</feature>
<feature type="transmembrane region" description="Helical" evidence="6">
    <location>
        <begin position="461"/>
        <end position="485"/>
    </location>
</feature>
<evidence type="ECO:0000256" key="3">
    <source>
        <dbReference type="ARBA" id="ARBA00022989"/>
    </source>
</evidence>
<feature type="transmembrane region" description="Helical" evidence="6">
    <location>
        <begin position="21"/>
        <end position="45"/>
    </location>
</feature>
<keyword evidence="2 6" id="KW-0812">Transmembrane</keyword>
<name>A0A835Y0F7_9CHLO</name>
<feature type="transmembrane region" description="Helical" evidence="6">
    <location>
        <begin position="497"/>
        <end position="519"/>
    </location>
</feature>
<dbReference type="GO" id="GO:0005886">
    <property type="term" value="C:plasma membrane"/>
    <property type="evidence" value="ECO:0007669"/>
    <property type="project" value="TreeGrafter"/>
</dbReference>
<feature type="transmembrane region" description="Helical" evidence="6">
    <location>
        <begin position="525"/>
        <end position="550"/>
    </location>
</feature>
<proteinExistence type="predicted"/>
<dbReference type="GO" id="GO:0005385">
    <property type="term" value="F:zinc ion transmembrane transporter activity"/>
    <property type="evidence" value="ECO:0007669"/>
    <property type="project" value="TreeGrafter"/>
</dbReference>